<feature type="chain" id="PRO_5007050695" description="FZ domain-containing protein" evidence="2">
    <location>
        <begin position="22"/>
        <end position="485"/>
    </location>
</feature>
<organism evidence="3">
    <name type="scientific">Schistocephalus solidus</name>
    <name type="common">Tapeworm</name>
    <dbReference type="NCBI Taxonomy" id="70667"/>
    <lineage>
        <taxon>Eukaryota</taxon>
        <taxon>Metazoa</taxon>
        <taxon>Spiralia</taxon>
        <taxon>Lophotrochozoa</taxon>
        <taxon>Platyhelminthes</taxon>
        <taxon>Cestoda</taxon>
        <taxon>Eucestoda</taxon>
        <taxon>Diphyllobothriidea</taxon>
        <taxon>Diphyllobothriidae</taxon>
        <taxon>Schistocephalus</taxon>
    </lineage>
</organism>
<feature type="compositionally biased region" description="Acidic residues" evidence="1">
    <location>
        <begin position="220"/>
        <end position="230"/>
    </location>
</feature>
<dbReference type="AlphaFoldDB" id="A0A0X3NRW7"/>
<name>A0A0X3NRW7_SCHSO</name>
<feature type="region of interest" description="Disordered" evidence="1">
    <location>
        <begin position="186"/>
        <end position="253"/>
    </location>
</feature>
<proteinExistence type="predicted"/>
<gene>
    <name evidence="3" type="ORF">TR148988</name>
</gene>
<protein>
    <recommendedName>
        <fullName evidence="4">FZ domain-containing protein</fullName>
    </recommendedName>
</protein>
<evidence type="ECO:0000313" key="3">
    <source>
        <dbReference type="EMBL" id="JAP42355.1"/>
    </source>
</evidence>
<accession>A0A0X3NRW7</accession>
<dbReference type="EMBL" id="GEEE01020870">
    <property type="protein sequence ID" value="JAP42355.1"/>
    <property type="molecule type" value="Transcribed_RNA"/>
</dbReference>
<evidence type="ECO:0000256" key="2">
    <source>
        <dbReference type="SAM" id="SignalP"/>
    </source>
</evidence>
<evidence type="ECO:0008006" key="4">
    <source>
        <dbReference type="Google" id="ProtNLM"/>
    </source>
</evidence>
<keyword evidence="2" id="KW-0732">Signal</keyword>
<sequence>MYHSRLFELSCLLITICGLLARSDENRTVSKRAAVALLNHQAIGSGVWFNKGRMYPQCSALAYQEMDCVNFSLSQPPVAKSHLWQPDCDFLMKRLLCALYKINCPTIGQRSFQMYDIPCQSSCYATVAICGRKASSLGYGRGPREGVLPPGDYGLWHNPSTGSSQSVWPWRPLTSSSAMLTDTRAVEASPGRHNPGNSRINRVVRATSDVPANKDTTHSDEDEEEEEDQGDGQRTRAVTSREVPDGTAPRASRGLTWMRADSTDCTFLPSGGCDNWANGLTAAQNLFSGDFEAMSTQNPGCSLKNTEICKNMFPENFDKQSWTSGNFTAAIVIRITQTFWWFGVNNKFQPFIRFQVKRTLKTDIQPYDEKVILTYAWPTDCVCPNQLTVGKRYLLLTHSKITRQSFTISTRSVFLNRVKRYTKRLLCWVGICPRRFSRNRKRRYPPNYPGRQQWQHWPGLRQQYWLPRTQTPTRVYSSHLIPSAS</sequence>
<reference evidence="3" key="1">
    <citation type="submission" date="2016-01" db="EMBL/GenBank/DDBJ databases">
        <title>Reference transcriptome for the parasite Schistocephalus solidus: insights into the molecular evolution of parasitism.</title>
        <authorList>
            <person name="Hebert F.O."/>
            <person name="Grambauer S."/>
            <person name="Barber I."/>
            <person name="Landry C.R."/>
            <person name="Aubin-Horth N."/>
        </authorList>
    </citation>
    <scope>NUCLEOTIDE SEQUENCE</scope>
</reference>
<feature type="signal peptide" evidence="2">
    <location>
        <begin position="1"/>
        <end position="21"/>
    </location>
</feature>
<evidence type="ECO:0000256" key="1">
    <source>
        <dbReference type="SAM" id="MobiDB-lite"/>
    </source>
</evidence>